<dbReference type="PANTHER" id="PTHR11158">
    <property type="entry name" value="MSF1/PX19 RELATED"/>
    <property type="match status" value="1"/>
</dbReference>
<reference evidence="2" key="1">
    <citation type="submission" date="2022-11" db="EMBL/GenBank/DDBJ databases">
        <title>Centuries of genome instability and evolution in soft-shell clam transmissible cancer (bioRxiv).</title>
        <authorList>
            <person name="Hart S.F.M."/>
            <person name="Yonemitsu M.A."/>
            <person name="Giersch R.M."/>
            <person name="Beal B.F."/>
            <person name="Arriagada G."/>
            <person name="Davis B.W."/>
            <person name="Ostrander E.A."/>
            <person name="Goff S.P."/>
            <person name="Metzger M.J."/>
        </authorList>
    </citation>
    <scope>NUCLEOTIDE SEQUENCE</scope>
    <source>
        <strain evidence="2">MELC-2E11</strain>
        <tissue evidence="2">Siphon/mantle</tissue>
    </source>
</reference>
<evidence type="ECO:0000259" key="1">
    <source>
        <dbReference type="PROSITE" id="PS50904"/>
    </source>
</evidence>
<evidence type="ECO:0000313" key="2">
    <source>
        <dbReference type="EMBL" id="WAR20870.1"/>
    </source>
</evidence>
<dbReference type="InterPro" id="IPR006797">
    <property type="entry name" value="PRELI/MSF1_dom"/>
</dbReference>
<dbReference type="InterPro" id="IPR037365">
    <property type="entry name" value="Slowmo/Ups"/>
</dbReference>
<name>A0ABY7FFA8_MYAAR</name>
<keyword evidence="3" id="KW-1185">Reference proteome</keyword>
<gene>
    <name evidence="2" type="ORF">MAR_014844</name>
</gene>
<protein>
    <submittedName>
        <fullName evidence="2">PREL-like protein</fullName>
    </submittedName>
</protein>
<dbReference type="EMBL" id="CP111023">
    <property type="protein sequence ID" value="WAR20870.1"/>
    <property type="molecule type" value="Genomic_DNA"/>
</dbReference>
<dbReference type="Pfam" id="PF04707">
    <property type="entry name" value="PRELI"/>
    <property type="match status" value="1"/>
</dbReference>
<sequence length="103" mass="12040">MKFFTLDTVFQFSWGQVVTAFWQRYPNPNSKHVLSEDVIERWLCGDKLFTKRLIQKKGSIPKWGERIITGCSHAYVVEESMLDLASHTLTTYTRNINLKEISI</sequence>
<accession>A0ABY7FFA8</accession>
<feature type="domain" description="PRELI/MSF1" evidence="1">
    <location>
        <begin position="1"/>
        <end position="103"/>
    </location>
</feature>
<proteinExistence type="predicted"/>
<dbReference type="Proteomes" id="UP001164746">
    <property type="component" value="Chromosome 12"/>
</dbReference>
<evidence type="ECO:0000313" key="3">
    <source>
        <dbReference type="Proteomes" id="UP001164746"/>
    </source>
</evidence>
<organism evidence="2 3">
    <name type="scientific">Mya arenaria</name>
    <name type="common">Soft-shell clam</name>
    <dbReference type="NCBI Taxonomy" id="6604"/>
    <lineage>
        <taxon>Eukaryota</taxon>
        <taxon>Metazoa</taxon>
        <taxon>Spiralia</taxon>
        <taxon>Lophotrochozoa</taxon>
        <taxon>Mollusca</taxon>
        <taxon>Bivalvia</taxon>
        <taxon>Autobranchia</taxon>
        <taxon>Heteroconchia</taxon>
        <taxon>Euheterodonta</taxon>
        <taxon>Imparidentia</taxon>
        <taxon>Neoheterodontei</taxon>
        <taxon>Myida</taxon>
        <taxon>Myoidea</taxon>
        <taxon>Myidae</taxon>
        <taxon>Mya</taxon>
    </lineage>
</organism>
<dbReference type="PROSITE" id="PS50904">
    <property type="entry name" value="PRELI_MSF1"/>
    <property type="match status" value="1"/>
</dbReference>